<evidence type="ECO:0008006" key="4">
    <source>
        <dbReference type="Google" id="ProtNLM"/>
    </source>
</evidence>
<proteinExistence type="predicted"/>
<gene>
    <name evidence="2" type="ORF">Pla110_41460</name>
</gene>
<accession>A0A518CT34</accession>
<keyword evidence="1" id="KW-0812">Transmembrane</keyword>
<evidence type="ECO:0000313" key="3">
    <source>
        <dbReference type="Proteomes" id="UP000317178"/>
    </source>
</evidence>
<dbReference type="AlphaFoldDB" id="A0A518CT34"/>
<evidence type="ECO:0000313" key="2">
    <source>
        <dbReference type="EMBL" id="QDU82391.1"/>
    </source>
</evidence>
<dbReference type="Proteomes" id="UP000317178">
    <property type="component" value="Chromosome"/>
</dbReference>
<dbReference type="Pfam" id="PF14248">
    <property type="entry name" value="DUF4345"/>
    <property type="match status" value="1"/>
</dbReference>
<dbReference type="EMBL" id="CP036281">
    <property type="protein sequence ID" value="QDU82391.1"/>
    <property type="molecule type" value="Genomic_DNA"/>
</dbReference>
<keyword evidence="1" id="KW-0472">Membrane</keyword>
<feature type="transmembrane region" description="Helical" evidence="1">
    <location>
        <begin position="71"/>
        <end position="94"/>
    </location>
</feature>
<keyword evidence="3" id="KW-1185">Reference proteome</keyword>
<sequence>MARIVLAVIGLLYIMLGIWCAISPKQTSEYVGFHLNPGEGQSEFFTVYGGLEFALGLVFLIPLLRTDTTATILLVALIVHATLVVFRMISFALFQGVASSTYGLAGGEVVMLIALAASWWSLSDLPG</sequence>
<feature type="transmembrane region" description="Helical" evidence="1">
    <location>
        <begin position="44"/>
        <end position="64"/>
    </location>
</feature>
<name>A0A518CT34_9PLAN</name>
<evidence type="ECO:0000256" key="1">
    <source>
        <dbReference type="SAM" id="Phobius"/>
    </source>
</evidence>
<dbReference type="InterPro" id="IPR025597">
    <property type="entry name" value="DUF4345"/>
</dbReference>
<organism evidence="2 3">
    <name type="scientific">Polystyrenella longa</name>
    <dbReference type="NCBI Taxonomy" id="2528007"/>
    <lineage>
        <taxon>Bacteria</taxon>
        <taxon>Pseudomonadati</taxon>
        <taxon>Planctomycetota</taxon>
        <taxon>Planctomycetia</taxon>
        <taxon>Planctomycetales</taxon>
        <taxon>Planctomycetaceae</taxon>
        <taxon>Polystyrenella</taxon>
    </lineage>
</organism>
<dbReference type="KEGG" id="plon:Pla110_41460"/>
<dbReference type="OrthoDB" id="5987056at2"/>
<protein>
    <recommendedName>
        <fullName evidence="4">DUF4345 domain-containing protein</fullName>
    </recommendedName>
</protein>
<keyword evidence="1" id="KW-1133">Transmembrane helix</keyword>
<dbReference type="RefSeq" id="WP_144998537.1">
    <property type="nucleotide sequence ID" value="NZ_CP036281.1"/>
</dbReference>
<feature type="transmembrane region" description="Helical" evidence="1">
    <location>
        <begin position="100"/>
        <end position="122"/>
    </location>
</feature>
<reference evidence="2 3" key="1">
    <citation type="submission" date="2019-02" db="EMBL/GenBank/DDBJ databases">
        <title>Deep-cultivation of Planctomycetes and their phenomic and genomic characterization uncovers novel biology.</title>
        <authorList>
            <person name="Wiegand S."/>
            <person name="Jogler M."/>
            <person name="Boedeker C."/>
            <person name="Pinto D."/>
            <person name="Vollmers J."/>
            <person name="Rivas-Marin E."/>
            <person name="Kohn T."/>
            <person name="Peeters S.H."/>
            <person name="Heuer A."/>
            <person name="Rast P."/>
            <person name="Oberbeckmann S."/>
            <person name="Bunk B."/>
            <person name="Jeske O."/>
            <person name="Meyerdierks A."/>
            <person name="Storesund J.E."/>
            <person name="Kallscheuer N."/>
            <person name="Luecker S."/>
            <person name="Lage O.M."/>
            <person name="Pohl T."/>
            <person name="Merkel B.J."/>
            <person name="Hornburger P."/>
            <person name="Mueller R.-W."/>
            <person name="Bruemmer F."/>
            <person name="Labrenz M."/>
            <person name="Spormann A.M."/>
            <person name="Op den Camp H."/>
            <person name="Overmann J."/>
            <person name="Amann R."/>
            <person name="Jetten M.S.M."/>
            <person name="Mascher T."/>
            <person name="Medema M.H."/>
            <person name="Devos D.P."/>
            <person name="Kaster A.-K."/>
            <person name="Ovreas L."/>
            <person name="Rohde M."/>
            <person name="Galperin M.Y."/>
            <person name="Jogler C."/>
        </authorList>
    </citation>
    <scope>NUCLEOTIDE SEQUENCE [LARGE SCALE GENOMIC DNA]</scope>
    <source>
        <strain evidence="2 3">Pla110</strain>
    </source>
</reference>